<gene>
    <name evidence="2" type="ORF">V6N11_012599</name>
</gene>
<evidence type="ECO:0000313" key="3">
    <source>
        <dbReference type="Proteomes" id="UP001396334"/>
    </source>
</evidence>
<feature type="region of interest" description="Disordered" evidence="1">
    <location>
        <begin position="137"/>
        <end position="174"/>
    </location>
</feature>
<protein>
    <submittedName>
        <fullName evidence="2">Uncharacterized protein</fullName>
    </submittedName>
</protein>
<proteinExistence type="predicted"/>
<dbReference type="PANTHER" id="PTHR35750:SF1">
    <property type="entry name" value="PHOSPHOLIPID HYDROPEROXIDE GLUTATHIONE PEROXIDASE"/>
    <property type="match status" value="1"/>
</dbReference>
<reference evidence="2 3" key="1">
    <citation type="journal article" date="2024" name="G3 (Bethesda)">
        <title>Genome assembly of Hibiscus sabdariffa L. provides insights into metabolisms of medicinal natural products.</title>
        <authorList>
            <person name="Kim T."/>
        </authorList>
    </citation>
    <scope>NUCLEOTIDE SEQUENCE [LARGE SCALE GENOMIC DNA]</scope>
    <source>
        <strain evidence="2">TK-2024</strain>
        <tissue evidence="2">Old leaves</tissue>
    </source>
</reference>
<name>A0ABR2QBL9_9ROSI</name>
<comment type="caution">
    <text evidence="2">The sequence shown here is derived from an EMBL/GenBank/DDBJ whole genome shotgun (WGS) entry which is preliminary data.</text>
</comment>
<dbReference type="EMBL" id="JBBPBN010000042">
    <property type="protein sequence ID" value="KAK8998067.1"/>
    <property type="molecule type" value="Genomic_DNA"/>
</dbReference>
<dbReference type="Proteomes" id="UP001396334">
    <property type="component" value="Unassembled WGS sequence"/>
</dbReference>
<feature type="region of interest" description="Disordered" evidence="1">
    <location>
        <begin position="14"/>
        <end position="35"/>
    </location>
</feature>
<evidence type="ECO:0000256" key="1">
    <source>
        <dbReference type="SAM" id="MobiDB-lite"/>
    </source>
</evidence>
<organism evidence="2 3">
    <name type="scientific">Hibiscus sabdariffa</name>
    <name type="common">roselle</name>
    <dbReference type="NCBI Taxonomy" id="183260"/>
    <lineage>
        <taxon>Eukaryota</taxon>
        <taxon>Viridiplantae</taxon>
        <taxon>Streptophyta</taxon>
        <taxon>Embryophyta</taxon>
        <taxon>Tracheophyta</taxon>
        <taxon>Spermatophyta</taxon>
        <taxon>Magnoliopsida</taxon>
        <taxon>eudicotyledons</taxon>
        <taxon>Gunneridae</taxon>
        <taxon>Pentapetalae</taxon>
        <taxon>rosids</taxon>
        <taxon>malvids</taxon>
        <taxon>Malvales</taxon>
        <taxon>Malvaceae</taxon>
        <taxon>Malvoideae</taxon>
        <taxon>Hibiscus</taxon>
    </lineage>
</organism>
<evidence type="ECO:0000313" key="2">
    <source>
        <dbReference type="EMBL" id="KAK8998067.1"/>
    </source>
</evidence>
<keyword evidence="3" id="KW-1185">Reference proteome</keyword>
<accession>A0ABR2QBL9</accession>
<sequence>MRFFRRLAGLLGLKDQENDPHNNNQTPHNRPILQETGLPRRGFSVTVQVAAARPEPGPVLLPCNSCDGGVQGLKWYSKRLKMDEDGDVADEFLDEVLPETLGSADVENEQKPLPKFRVKYSTRPANAKTLVMSHDESPGVLGHGQGHSYSHGDDTESPGVLGHGQGHSYSHGDNRVVSSWFLPT</sequence>
<dbReference type="PANTHER" id="PTHR35750">
    <property type="entry name" value="PHOSPHOLIPID HYDROPEROXIDE GLUTATHIONE PEROXIDASE"/>
    <property type="match status" value="1"/>
</dbReference>